<comment type="caution">
    <text evidence="2">The sequence shown here is derived from an EMBL/GenBank/DDBJ whole genome shotgun (WGS) entry which is preliminary data.</text>
</comment>
<protein>
    <recommendedName>
        <fullName evidence="1">GmrSD restriction endonucleases C-terminal domain-containing protein</fullName>
    </recommendedName>
</protein>
<accession>A0A7W7QCA3</accession>
<keyword evidence="3" id="KW-1185">Reference proteome</keyword>
<evidence type="ECO:0000313" key="3">
    <source>
        <dbReference type="Proteomes" id="UP000520767"/>
    </source>
</evidence>
<gene>
    <name evidence="2" type="ORF">FHR82_007122</name>
</gene>
<reference evidence="2 3" key="1">
    <citation type="submission" date="2020-08" db="EMBL/GenBank/DDBJ databases">
        <title>Genomic Encyclopedia of Type Strains, Phase III (KMG-III): the genomes of soil and plant-associated and newly described type strains.</title>
        <authorList>
            <person name="Whitman W."/>
        </authorList>
    </citation>
    <scope>NUCLEOTIDE SEQUENCE [LARGE SCALE GENOMIC DNA]</scope>
    <source>
        <strain evidence="2 3">CECT 8960</strain>
    </source>
</reference>
<dbReference type="AlphaFoldDB" id="A0A7W7QCA3"/>
<dbReference type="PANTHER" id="PTHR24094">
    <property type="entry name" value="SECRETED PROTEIN"/>
    <property type="match status" value="1"/>
</dbReference>
<dbReference type="InterPro" id="IPR011089">
    <property type="entry name" value="GmrSD_C"/>
</dbReference>
<evidence type="ECO:0000313" key="2">
    <source>
        <dbReference type="EMBL" id="MBB4910863.1"/>
    </source>
</evidence>
<proteinExistence type="predicted"/>
<feature type="domain" description="GmrSD restriction endonucleases C-terminal" evidence="1">
    <location>
        <begin position="125"/>
        <end position="213"/>
    </location>
</feature>
<dbReference type="Proteomes" id="UP000520767">
    <property type="component" value="Unassembled WGS sequence"/>
</dbReference>
<dbReference type="EMBL" id="JACHJQ010000008">
    <property type="protein sequence ID" value="MBB4910863.1"/>
    <property type="molecule type" value="Genomic_DNA"/>
</dbReference>
<sequence length="222" mass="24684">MSPRARSRSTHRLLGLLVALAVAVAVWWFTNNPTEADQSPPEGPLPADPATAVATLDTLTVAEEDTGFRYDRDQWPHWSGQGNSCNTREIALQRQGTDVVTDDECRATAGTWVSSYDGLVIHDASETDLDHLVPLAEAARSGTRTWNRDQREAFANDLDQLIVVSATSNRQKGDQDPATWLPERDRCAYAIRWVLTKDKYDLTVDRDELAALRGVLTHCPRT</sequence>
<dbReference type="Pfam" id="PF07510">
    <property type="entry name" value="GmrSD_C"/>
    <property type="match status" value="1"/>
</dbReference>
<dbReference type="PANTHER" id="PTHR24094:SF15">
    <property type="entry name" value="AMP-DEPENDENT SYNTHETASE_LIGASE DOMAIN-CONTAINING PROTEIN-RELATED"/>
    <property type="match status" value="1"/>
</dbReference>
<organism evidence="2 3">
    <name type="scientific">Actinophytocola algeriensis</name>
    <dbReference type="NCBI Taxonomy" id="1768010"/>
    <lineage>
        <taxon>Bacteria</taxon>
        <taxon>Bacillati</taxon>
        <taxon>Actinomycetota</taxon>
        <taxon>Actinomycetes</taxon>
        <taxon>Pseudonocardiales</taxon>
        <taxon>Pseudonocardiaceae</taxon>
    </lineage>
</organism>
<dbReference type="RefSeq" id="WP_311771420.1">
    <property type="nucleotide sequence ID" value="NZ_JACHJQ010000008.1"/>
</dbReference>
<evidence type="ECO:0000259" key="1">
    <source>
        <dbReference type="Pfam" id="PF07510"/>
    </source>
</evidence>
<name>A0A7W7QCA3_9PSEU</name>